<dbReference type="InterPro" id="IPR000792">
    <property type="entry name" value="Tscrpt_reg_LuxR_C"/>
</dbReference>
<proteinExistence type="predicted"/>
<evidence type="ECO:0000256" key="1">
    <source>
        <dbReference type="ARBA" id="ARBA00023015"/>
    </source>
</evidence>
<evidence type="ECO:0000313" key="6">
    <source>
        <dbReference type="Proteomes" id="UP000434209"/>
    </source>
</evidence>
<dbReference type="Gene3D" id="1.10.10.10">
    <property type="entry name" value="Winged helix-like DNA-binding domain superfamily/Winged helix DNA-binding domain"/>
    <property type="match status" value="1"/>
</dbReference>
<reference evidence="5 6" key="1">
    <citation type="submission" date="2019-12" db="EMBL/GenBank/DDBJ databases">
        <title>Paraburkholderia acidiphila 7Q-K02 sp. nov and Paraburkholderia acidisoli DHF22 sp. nov., two strains isolated from forest soil.</title>
        <authorList>
            <person name="Gao Z."/>
            <person name="Qiu L."/>
        </authorList>
    </citation>
    <scope>NUCLEOTIDE SEQUENCE [LARGE SCALE GENOMIC DNA]</scope>
    <source>
        <strain evidence="5 6">7Q-K02</strain>
    </source>
</reference>
<name>A0A7Z2J9Z8_9BURK</name>
<dbReference type="KEGG" id="pacp:FAZ97_18280"/>
<dbReference type="PANTHER" id="PTHR44688">
    <property type="entry name" value="DNA-BINDING TRANSCRIPTIONAL ACTIVATOR DEVR_DOSR"/>
    <property type="match status" value="1"/>
</dbReference>
<dbReference type="EMBL" id="CP046910">
    <property type="protein sequence ID" value="QGZ56901.1"/>
    <property type="molecule type" value="Genomic_DNA"/>
</dbReference>
<dbReference type="Pfam" id="PF00196">
    <property type="entry name" value="GerE"/>
    <property type="match status" value="1"/>
</dbReference>
<dbReference type="GO" id="GO:0006355">
    <property type="term" value="P:regulation of DNA-templated transcription"/>
    <property type="evidence" value="ECO:0007669"/>
    <property type="project" value="InterPro"/>
</dbReference>
<dbReference type="RefSeq" id="WP_158759853.1">
    <property type="nucleotide sequence ID" value="NZ_CP046910.1"/>
</dbReference>
<dbReference type="InterPro" id="IPR036388">
    <property type="entry name" value="WH-like_DNA-bd_sf"/>
</dbReference>
<dbReference type="PROSITE" id="PS00622">
    <property type="entry name" value="HTH_LUXR_1"/>
    <property type="match status" value="1"/>
</dbReference>
<protein>
    <recommendedName>
        <fullName evidence="4">HTH luxR-type domain-containing protein</fullName>
    </recommendedName>
</protein>
<dbReference type="PANTHER" id="PTHR44688:SF16">
    <property type="entry name" value="DNA-BINDING TRANSCRIPTIONAL ACTIVATOR DEVR_DOSR"/>
    <property type="match status" value="1"/>
</dbReference>
<dbReference type="SUPFAM" id="SSF46894">
    <property type="entry name" value="C-terminal effector domain of the bipartite response regulators"/>
    <property type="match status" value="1"/>
</dbReference>
<evidence type="ECO:0000313" key="5">
    <source>
        <dbReference type="EMBL" id="QGZ56901.1"/>
    </source>
</evidence>
<keyword evidence="3" id="KW-0804">Transcription</keyword>
<dbReference type="PROSITE" id="PS50043">
    <property type="entry name" value="HTH_LUXR_2"/>
    <property type="match status" value="1"/>
</dbReference>
<dbReference type="OrthoDB" id="343383at2"/>
<organism evidence="5 6">
    <name type="scientific">Paraburkholderia acidiphila</name>
    <dbReference type="NCBI Taxonomy" id="2571747"/>
    <lineage>
        <taxon>Bacteria</taxon>
        <taxon>Pseudomonadati</taxon>
        <taxon>Pseudomonadota</taxon>
        <taxon>Betaproteobacteria</taxon>
        <taxon>Burkholderiales</taxon>
        <taxon>Burkholderiaceae</taxon>
        <taxon>Paraburkholderia</taxon>
    </lineage>
</organism>
<dbReference type="PRINTS" id="PR00038">
    <property type="entry name" value="HTHLUXR"/>
</dbReference>
<dbReference type="GO" id="GO:0003677">
    <property type="term" value="F:DNA binding"/>
    <property type="evidence" value="ECO:0007669"/>
    <property type="project" value="UniProtKB-KW"/>
</dbReference>
<dbReference type="AlphaFoldDB" id="A0A7Z2J9Z8"/>
<evidence type="ECO:0000256" key="2">
    <source>
        <dbReference type="ARBA" id="ARBA00023125"/>
    </source>
</evidence>
<keyword evidence="1" id="KW-0805">Transcription regulation</keyword>
<dbReference type="CDD" id="cd06170">
    <property type="entry name" value="LuxR_C_like"/>
    <property type="match status" value="1"/>
</dbReference>
<keyword evidence="6" id="KW-1185">Reference proteome</keyword>
<evidence type="ECO:0000259" key="4">
    <source>
        <dbReference type="PROSITE" id="PS50043"/>
    </source>
</evidence>
<evidence type="ECO:0000256" key="3">
    <source>
        <dbReference type="ARBA" id="ARBA00023163"/>
    </source>
</evidence>
<dbReference type="SMART" id="SM00421">
    <property type="entry name" value="HTH_LUXR"/>
    <property type="match status" value="1"/>
</dbReference>
<gene>
    <name evidence="5" type="ORF">FAZ97_18280</name>
</gene>
<dbReference type="InterPro" id="IPR016032">
    <property type="entry name" value="Sig_transdc_resp-reg_C-effctor"/>
</dbReference>
<accession>A0A7Z2J9Z8</accession>
<keyword evidence="2" id="KW-0238">DNA-binding</keyword>
<sequence length="276" mass="30568">MELQSGRLAELVASIGTGRIGRSVLNLFEPMDGIVHAFAFERIERAPPGVLFAAARDPDEDAGTDGLVRDWTAADYQVDPVLQALDADTSRHESASFRDARQYAGSAARDRFIERYYGGHELGEEVNFSVREGNRLLVLSLCRRRRDGQFSGDERGALAGIAPLMLACARQCLQHRMRPLAARERSPAVSDWRARRGERLNRLRSAMKAAPGRLTEREAEICAHIVMGFSAEAIGLQLVISPQTVASHRKHAYAKLGVSSQSELFALWHLFAERSV</sequence>
<feature type="domain" description="HTH luxR-type" evidence="4">
    <location>
        <begin position="207"/>
        <end position="272"/>
    </location>
</feature>
<dbReference type="Proteomes" id="UP000434209">
    <property type="component" value="Chromosome 2"/>
</dbReference>